<protein>
    <submittedName>
        <fullName evidence="8">MATE family efflux transporter</fullName>
    </submittedName>
</protein>
<reference evidence="8" key="1">
    <citation type="journal article" date="2023" name="Int. J. Syst. Evol. Microbiol.">
        <title>&lt;i&gt;Holtiella tumoricola&lt;/i&gt; gen. nov. sp. nov., isolated from a human clinical sample.</title>
        <authorList>
            <person name="Allen-Vercoe E."/>
            <person name="Daigneault M.C."/>
            <person name="Vancuren S.J."/>
            <person name="Cochrane K."/>
            <person name="O'Neal L.L."/>
            <person name="Sankaranarayanan K."/>
            <person name="Lawson P.A."/>
        </authorList>
    </citation>
    <scope>NUCLEOTIDE SEQUENCE</scope>
    <source>
        <strain evidence="8">CC70A</strain>
    </source>
</reference>
<evidence type="ECO:0000313" key="8">
    <source>
        <dbReference type="EMBL" id="MDA3732718.1"/>
    </source>
</evidence>
<dbReference type="GO" id="GO:0005886">
    <property type="term" value="C:plasma membrane"/>
    <property type="evidence" value="ECO:0007669"/>
    <property type="project" value="UniProtKB-SubCell"/>
</dbReference>
<dbReference type="PANTHER" id="PTHR43549:SF3">
    <property type="entry name" value="MULTIDRUG RESISTANCE PROTEIN YPNP-RELATED"/>
    <property type="match status" value="1"/>
</dbReference>
<keyword evidence="3" id="KW-1003">Cell membrane</keyword>
<keyword evidence="2" id="KW-0813">Transport</keyword>
<gene>
    <name evidence="8" type="ORF">PBV87_14640</name>
</gene>
<feature type="transmembrane region" description="Helical" evidence="7">
    <location>
        <begin position="105"/>
        <end position="125"/>
    </location>
</feature>
<dbReference type="InterPro" id="IPR048279">
    <property type="entry name" value="MdtK-like"/>
</dbReference>
<dbReference type="PIRSF" id="PIRSF006603">
    <property type="entry name" value="DinF"/>
    <property type="match status" value="1"/>
</dbReference>
<feature type="transmembrane region" description="Helical" evidence="7">
    <location>
        <begin position="377"/>
        <end position="394"/>
    </location>
</feature>
<dbReference type="Proteomes" id="UP001169242">
    <property type="component" value="Unassembled WGS sequence"/>
</dbReference>
<sequence>MDEVREGISQKDAQKRKMILEDNLWQVILYIGTPLALFQGLNQIFKILDSMMAAHISPLTVSAVAYLSQLALMISSIGGGLAMGSSIKISEAYGAGDYELVRKRVSSLFIICGCIGMGLLVMIPFTSSFLHIVGTPDDFISEGTLYFSVTLVDITLLLFNTAYIAIERARGNAVRILWLNLGSIIVKLALTAWFVYGLNMGIVMIAVATVISDLVIFFACIYHIFYRGKGEVFGFSLKSVAFNKKVTTPMLSISLPVIVEKTTFQLGKVAVNGMSTIYGSLIVGALGISNNIGGMTTNPQNGLQEAGAAIISQNLGAGNSKRTIEAFYKLAIINMVVGIIGYVITLVFLQPIAGLFASKDIEFANLIALTYKYEATGLIPLGLFSAVMSLLYGYGYTKLTLLINFSRIFILRIPVLWVLQRFTDYGQESIGIVMMVSNIGTGILALGVSIIVVRQIKKKMNKESVYVESRSQST</sequence>
<keyword evidence="6 7" id="KW-0472">Membrane</keyword>
<feature type="transmembrane region" description="Helical" evidence="7">
    <location>
        <begin position="65"/>
        <end position="84"/>
    </location>
</feature>
<dbReference type="PANTHER" id="PTHR43549">
    <property type="entry name" value="MULTIDRUG RESISTANCE PROTEIN YPNP-RELATED"/>
    <property type="match status" value="1"/>
</dbReference>
<evidence type="ECO:0000256" key="6">
    <source>
        <dbReference type="ARBA" id="ARBA00023136"/>
    </source>
</evidence>
<proteinExistence type="predicted"/>
<comment type="subcellular location">
    <subcellularLocation>
        <location evidence="1">Cell membrane</location>
        <topology evidence="1">Multi-pass membrane protein</topology>
    </subcellularLocation>
</comment>
<evidence type="ECO:0000313" key="9">
    <source>
        <dbReference type="Proteomes" id="UP001169242"/>
    </source>
</evidence>
<feature type="transmembrane region" description="Helical" evidence="7">
    <location>
        <begin position="145"/>
        <end position="165"/>
    </location>
</feature>
<keyword evidence="5 7" id="KW-1133">Transmembrane helix</keyword>
<organism evidence="8 9">
    <name type="scientific">Holtiella tumoricola</name>
    <dbReference type="NCBI Taxonomy" id="3018743"/>
    <lineage>
        <taxon>Bacteria</taxon>
        <taxon>Bacillati</taxon>
        <taxon>Bacillota</taxon>
        <taxon>Clostridia</taxon>
        <taxon>Lachnospirales</taxon>
        <taxon>Cellulosilyticaceae</taxon>
        <taxon>Holtiella</taxon>
    </lineage>
</organism>
<dbReference type="NCBIfam" id="TIGR00797">
    <property type="entry name" value="matE"/>
    <property type="match status" value="1"/>
</dbReference>
<dbReference type="InterPro" id="IPR002528">
    <property type="entry name" value="MATE_fam"/>
</dbReference>
<keyword evidence="4 7" id="KW-0812">Transmembrane</keyword>
<dbReference type="EMBL" id="JAQIFT010000053">
    <property type="protein sequence ID" value="MDA3732718.1"/>
    <property type="molecule type" value="Genomic_DNA"/>
</dbReference>
<dbReference type="RefSeq" id="WP_271012742.1">
    <property type="nucleotide sequence ID" value="NZ_JAQIFT010000053.1"/>
</dbReference>
<feature type="transmembrane region" description="Helical" evidence="7">
    <location>
        <begin position="431"/>
        <end position="453"/>
    </location>
</feature>
<feature type="transmembrane region" description="Helical" evidence="7">
    <location>
        <begin position="401"/>
        <end position="419"/>
    </location>
</feature>
<evidence type="ECO:0000256" key="3">
    <source>
        <dbReference type="ARBA" id="ARBA00022475"/>
    </source>
</evidence>
<feature type="transmembrane region" description="Helical" evidence="7">
    <location>
        <begin position="202"/>
        <end position="225"/>
    </location>
</feature>
<accession>A0AA42DQ31</accession>
<name>A0AA42DQ31_9FIRM</name>
<dbReference type="GO" id="GO:0042910">
    <property type="term" value="F:xenobiotic transmembrane transporter activity"/>
    <property type="evidence" value="ECO:0007669"/>
    <property type="project" value="InterPro"/>
</dbReference>
<comment type="caution">
    <text evidence="8">The sequence shown here is derived from an EMBL/GenBank/DDBJ whole genome shotgun (WGS) entry which is preliminary data.</text>
</comment>
<evidence type="ECO:0000256" key="7">
    <source>
        <dbReference type="SAM" id="Phobius"/>
    </source>
</evidence>
<dbReference type="CDD" id="cd13138">
    <property type="entry name" value="MATE_yoeA_like"/>
    <property type="match status" value="1"/>
</dbReference>
<feature type="transmembrane region" description="Helical" evidence="7">
    <location>
        <begin position="330"/>
        <end position="357"/>
    </location>
</feature>
<dbReference type="Pfam" id="PF01554">
    <property type="entry name" value="MatE"/>
    <property type="match status" value="2"/>
</dbReference>
<evidence type="ECO:0000256" key="5">
    <source>
        <dbReference type="ARBA" id="ARBA00022989"/>
    </source>
</evidence>
<dbReference type="GO" id="GO:0015297">
    <property type="term" value="F:antiporter activity"/>
    <property type="evidence" value="ECO:0007669"/>
    <property type="project" value="InterPro"/>
</dbReference>
<dbReference type="AlphaFoldDB" id="A0AA42DQ31"/>
<evidence type="ECO:0000256" key="4">
    <source>
        <dbReference type="ARBA" id="ARBA00022692"/>
    </source>
</evidence>
<feature type="transmembrane region" description="Helical" evidence="7">
    <location>
        <begin position="24"/>
        <end position="45"/>
    </location>
</feature>
<evidence type="ECO:0000256" key="2">
    <source>
        <dbReference type="ARBA" id="ARBA00022448"/>
    </source>
</evidence>
<dbReference type="InterPro" id="IPR052031">
    <property type="entry name" value="Membrane_Transporter-Flippase"/>
</dbReference>
<keyword evidence="9" id="KW-1185">Reference proteome</keyword>
<feature type="transmembrane region" description="Helical" evidence="7">
    <location>
        <begin position="177"/>
        <end position="196"/>
    </location>
</feature>
<evidence type="ECO:0000256" key="1">
    <source>
        <dbReference type="ARBA" id="ARBA00004651"/>
    </source>
</evidence>